<name>K0B457_GOTA9</name>
<evidence type="ECO:0000313" key="8">
    <source>
        <dbReference type="Proteomes" id="UP000006094"/>
    </source>
</evidence>
<dbReference type="PROSITE" id="PS50111">
    <property type="entry name" value="CHEMOTAXIS_TRANSDUC_2"/>
    <property type="match status" value="1"/>
</dbReference>
<feature type="transmembrane region" description="Helical" evidence="4">
    <location>
        <begin position="9"/>
        <end position="29"/>
    </location>
</feature>
<organism evidence="7 8">
    <name type="scientific">Gottschalkia acidurici (strain ATCC 7906 / DSM 604 / BCRC 14475 / CIP 104303 / KCTC 5404 / NCIMB 10678 / 9a)</name>
    <name type="common">Clostridium acidurici</name>
    <dbReference type="NCBI Taxonomy" id="1128398"/>
    <lineage>
        <taxon>Bacteria</taxon>
        <taxon>Bacillati</taxon>
        <taxon>Bacillota</taxon>
        <taxon>Tissierellia</taxon>
        <taxon>Tissierellales</taxon>
        <taxon>Gottschalkiaceae</taxon>
        <taxon>Gottschalkia</taxon>
    </lineage>
</organism>
<dbReference type="eggNOG" id="COG0840">
    <property type="taxonomic scope" value="Bacteria"/>
</dbReference>
<feature type="transmembrane region" description="Helical" evidence="4">
    <location>
        <begin position="187"/>
        <end position="212"/>
    </location>
</feature>
<dbReference type="PANTHER" id="PTHR32089:SF112">
    <property type="entry name" value="LYSOZYME-LIKE PROTEIN-RELATED"/>
    <property type="match status" value="1"/>
</dbReference>
<dbReference type="OrthoDB" id="1704138at2"/>
<dbReference type="GO" id="GO:0004888">
    <property type="term" value="F:transmembrane signaling receptor activity"/>
    <property type="evidence" value="ECO:0007669"/>
    <property type="project" value="InterPro"/>
</dbReference>
<dbReference type="InterPro" id="IPR024478">
    <property type="entry name" value="HlyB_4HB_MCP"/>
</dbReference>
<dbReference type="SUPFAM" id="SSF58104">
    <property type="entry name" value="Methyl-accepting chemotaxis protein (MCP) signaling domain"/>
    <property type="match status" value="1"/>
</dbReference>
<dbReference type="Pfam" id="PF12729">
    <property type="entry name" value="4HB_MCP_1"/>
    <property type="match status" value="1"/>
</dbReference>
<dbReference type="EMBL" id="CP003326">
    <property type="protein sequence ID" value="AFS79725.1"/>
    <property type="molecule type" value="Genomic_DNA"/>
</dbReference>
<dbReference type="Gene3D" id="1.10.287.950">
    <property type="entry name" value="Methyl-accepting chemotaxis protein"/>
    <property type="match status" value="1"/>
</dbReference>
<evidence type="ECO:0000259" key="6">
    <source>
        <dbReference type="PROSITE" id="PS50885"/>
    </source>
</evidence>
<evidence type="ECO:0000256" key="1">
    <source>
        <dbReference type="ARBA" id="ARBA00023224"/>
    </source>
</evidence>
<dbReference type="SMART" id="SM00304">
    <property type="entry name" value="HAMP"/>
    <property type="match status" value="1"/>
</dbReference>
<dbReference type="PATRIC" id="fig|1128398.3.peg.2815"/>
<evidence type="ECO:0000256" key="4">
    <source>
        <dbReference type="SAM" id="Phobius"/>
    </source>
</evidence>
<dbReference type="PROSITE" id="PS50885">
    <property type="entry name" value="HAMP"/>
    <property type="match status" value="1"/>
</dbReference>
<dbReference type="CDD" id="cd19411">
    <property type="entry name" value="MCP2201-like_sensor"/>
    <property type="match status" value="1"/>
</dbReference>
<evidence type="ECO:0000259" key="5">
    <source>
        <dbReference type="PROSITE" id="PS50111"/>
    </source>
</evidence>
<dbReference type="PANTHER" id="PTHR32089">
    <property type="entry name" value="METHYL-ACCEPTING CHEMOTAXIS PROTEIN MCPB"/>
    <property type="match status" value="1"/>
</dbReference>
<dbReference type="Gene3D" id="6.10.340.10">
    <property type="match status" value="1"/>
</dbReference>
<dbReference type="Pfam" id="PF00672">
    <property type="entry name" value="HAMP"/>
    <property type="match status" value="1"/>
</dbReference>
<keyword evidence="4" id="KW-1133">Transmembrane helix</keyword>
<feature type="domain" description="HAMP" evidence="6">
    <location>
        <begin position="209"/>
        <end position="263"/>
    </location>
</feature>
<dbReference type="InterPro" id="IPR004089">
    <property type="entry name" value="MCPsignal_dom"/>
</dbReference>
<keyword evidence="4" id="KW-0812">Transmembrane</keyword>
<keyword evidence="4" id="KW-0472">Membrane</keyword>
<dbReference type="RefSeq" id="WP_014968859.1">
    <property type="nucleotide sequence ID" value="NC_018664.1"/>
</dbReference>
<feature type="domain" description="Methyl-accepting transducer" evidence="5">
    <location>
        <begin position="275"/>
        <end position="519"/>
    </location>
</feature>
<dbReference type="GO" id="GO:0016020">
    <property type="term" value="C:membrane"/>
    <property type="evidence" value="ECO:0007669"/>
    <property type="project" value="InterPro"/>
</dbReference>
<reference evidence="7 8" key="1">
    <citation type="journal article" date="2012" name="PLoS ONE">
        <title>The purine-utilizing bacterium Clostridium acidurici 9a: a genome-guided metabolic reconsideration.</title>
        <authorList>
            <person name="Hartwich K."/>
            <person name="Poehlein A."/>
            <person name="Daniel R."/>
        </authorList>
    </citation>
    <scope>NUCLEOTIDE SEQUENCE [LARGE SCALE GENOMIC DNA]</scope>
    <source>
        <strain evidence="8">ATCC 7906 / DSM 604 / BCRC 14475 / CIP 104303 / KCTC 5404 / NCIMB 10678 / 9a</strain>
    </source>
</reference>
<evidence type="ECO:0000256" key="2">
    <source>
        <dbReference type="ARBA" id="ARBA00029447"/>
    </source>
</evidence>
<dbReference type="PRINTS" id="PR00260">
    <property type="entry name" value="CHEMTRNSDUCR"/>
</dbReference>
<accession>K0B457</accession>
<evidence type="ECO:0000313" key="7">
    <source>
        <dbReference type="EMBL" id="AFS79725.1"/>
    </source>
</evidence>
<dbReference type="CDD" id="cd06225">
    <property type="entry name" value="HAMP"/>
    <property type="match status" value="1"/>
</dbReference>
<dbReference type="STRING" id="1128398.Curi_c27320"/>
<dbReference type="InterPro" id="IPR047347">
    <property type="entry name" value="YvaQ-like_sensor"/>
</dbReference>
<dbReference type="InterPro" id="IPR003660">
    <property type="entry name" value="HAMP_dom"/>
</dbReference>
<dbReference type="KEGG" id="cad:Curi_c27320"/>
<dbReference type="SMART" id="SM00283">
    <property type="entry name" value="MA"/>
    <property type="match status" value="1"/>
</dbReference>
<keyword evidence="8" id="KW-1185">Reference proteome</keyword>
<sequence length="569" mass="62683">MLKTIKSKLIILISALILSLIFVGIFSTVNLKQVSNQSFVISEQWIPGITLSEELNTMTSDLRILDYRYIIETDVDKMNELHEDADQRSLKIENALSSYEKSLYNDKDKKIYEVVKSEWNRYIELHKRIMDLSMEGRNDEAMVIMTGEAKDAFDSASNSLIELANFNKEMAETASKEADNTYKAASAVSIIIVVILTIVGSVFAGVIILGIIKSLNILKKEITALAERGGDLTQEIKVDSKDEIADLANAFNSFLSNLRVIIKSIKDNNEITIEINEAINTSLSQLTEGVEEVSATTQEISAGMEETAASAEEMAATSKEIERAAESIAKRSQEGAISASEISSRAAETKVRVVEAQSKASEILVQTESELDEALKNVKVVEQIEVLSEAIMDITAQTNLLALNAAIEAARAGEAGKGFSVVAEEIRKLAHQSEESVVQIQSVTEKVMESVKGLTNSSNRLLLFMTENVSNDYKMILEVVEKYSEDSDFVDNLVTEFSSTSEELLASVQNVLQAIEQVAESANEGAHGTTNIAEKMVYVNDKAHEVDDKTNESTEFENVLREHIGKFTV</sequence>
<dbReference type="AlphaFoldDB" id="K0B457"/>
<keyword evidence="1 3" id="KW-0807">Transducer</keyword>
<dbReference type="GO" id="GO:0007165">
    <property type="term" value="P:signal transduction"/>
    <property type="evidence" value="ECO:0007669"/>
    <property type="project" value="UniProtKB-KW"/>
</dbReference>
<dbReference type="GO" id="GO:0006935">
    <property type="term" value="P:chemotaxis"/>
    <property type="evidence" value="ECO:0007669"/>
    <property type="project" value="InterPro"/>
</dbReference>
<evidence type="ECO:0000256" key="3">
    <source>
        <dbReference type="PROSITE-ProRule" id="PRU00284"/>
    </source>
</evidence>
<dbReference type="Pfam" id="PF00015">
    <property type="entry name" value="MCPsignal"/>
    <property type="match status" value="1"/>
</dbReference>
<proteinExistence type="inferred from homology"/>
<protein>
    <submittedName>
        <fullName evidence="7">Methyl-accepting chemotaxis protein Mcp</fullName>
    </submittedName>
</protein>
<dbReference type="Proteomes" id="UP000006094">
    <property type="component" value="Chromosome"/>
</dbReference>
<gene>
    <name evidence="7" type="primary">mcp15</name>
    <name evidence="7" type="ordered locus">Curi_c27320</name>
</gene>
<comment type="similarity">
    <text evidence="2">Belongs to the methyl-accepting chemotaxis (MCP) protein family.</text>
</comment>
<dbReference type="HOGENOM" id="CLU_000445_107_19_9"/>
<dbReference type="InterPro" id="IPR004090">
    <property type="entry name" value="Chemotax_Me-accpt_rcpt"/>
</dbReference>